<keyword evidence="3" id="KW-1185">Reference proteome</keyword>
<evidence type="ECO:0000313" key="2">
    <source>
        <dbReference type="EMBL" id="KAK5626482.1"/>
    </source>
</evidence>
<name>A0AAN7Z289_9PEZI</name>
<comment type="caution">
    <text evidence="2">The sequence shown here is derived from an EMBL/GenBank/DDBJ whole genome shotgun (WGS) entry which is preliminary data.</text>
</comment>
<gene>
    <name evidence="2" type="ORF">RRF57_002197</name>
</gene>
<protein>
    <submittedName>
        <fullName evidence="2">Uncharacterized protein</fullName>
    </submittedName>
</protein>
<reference evidence="2 3" key="1">
    <citation type="submission" date="2023-10" db="EMBL/GenBank/DDBJ databases">
        <title>Draft genome sequence of Xylaria bambusicola isolate GMP-LS, the root and basal stem rot pathogen of sugarcane in Indonesia.</title>
        <authorList>
            <person name="Selvaraj P."/>
            <person name="Muralishankar V."/>
            <person name="Muruganantham S."/>
            <person name="Sp S."/>
            <person name="Haryani S."/>
            <person name="Lau K.J.X."/>
            <person name="Naqvi N.I."/>
        </authorList>
    </citation>
    <scope>NUCLEOTIDE SEQUENCE [LARGE SCALE GENOMIC DNA]</scope>
    <source>
        <strain evidence="2">GMP-LS</strain>
    </source>
</reference>
<proteinExistence type="predicted"/>
<sequence length="82" mass="8826">MDKIETFEWVVNHDATKQVNSALLAGVSWIAALGSMMCSFDSLSVMASFSTGTTPTTLNSASAGFQHLEQPQAWLNATSDDR</sequence>
<organism evidence="2 3">
    <name type="scientific">Xylaria bambusicola</name>
    <dbReference type="NCBI Taxonomy" id="326684"/>
    <lineage>
        <taxon>Eukaryota</taxon>
        <taxon>Fungi</taxon>
        <taxon>Dikarya</taxon>
        <taxon>Ascomycota</taxon>
        <taxon>Pezizomycotina</taxon>
        <taxon>Sordariomycetes</taxon>
        <taxon>Xylariomycetidae</taxon>
        <taxon>Xylariales</taxon>
        <taxon>Xylariaceae</taxon>
        <taxon>Xylaria</taxon>
    </lineage>
</organism>
<dbReference type="AlphaFoldDB" id="A0AAN7Z289"/>
<accession>A0AAN7Z289</accession>
<evidence type="ECO:0000313" key="3">
    <source>
        <dbReference type="Proteomes" id="UP001305414"/>
    </source>
</evidence>
<keyword evidence="1" id="KW-0812">Transmembrane</keyword>
<evidence type="ECO:0000256" key="1">
    <source>
        <dbReference type="SAM" id="Phobius"/>
    </source>
</evidence>
<keyword evidence="1" id="KW-0472">Membrane</keyword>
<feature type="transmembrane region" description="Helical" evidence="1">
    <location>
        <begin position="20"/>
        <end position="40"/>
    </location>
</feature>
<dbReference type="EMBL" id="JAWHQM010000003">
    <property type="protein sequence ID" value="KAK5626482.1"/>
    <property type="molecule type" value="Genomic_DNA"/>
</dbReference>
<keyword evidence="1" id="KW-1133">Transmembrane helix</keyword>
<dbReference type="Proteomes" id="UP001305414">
    <property type="component" value="Unassembled WGS sequence"/>
</dbReference>